<dbReference type="RefSeq" id="WP_054532581.1">
    <property type="nucleotide sequence ID" value="NZ_LGKP01000004.1"/>
</dbReference>
<name>A0A0N8GTB5_9CHLR</name>
<accession>A0A0N8GTB5</accession>
<sequence>MQHWRITTPLSGRFAPRINHAGRPFWCAFDYHVVDDPTSDRLMVVASQAAVAPTLTWFPQLRAGMQACWQQLADDGVLLVGVWITIEQIATHPIDTTAQGCHYYGSAFLAWLFREHAHIISP</sequence>
<evidence type="ECO:0000313" key="2">
    <source>
        <dbReference type="Proteomes" id="UP000050277"/>
    </source>
</evidence>
<evidence type="ECO:0000313" key="1">
    <source>
        <dbReference type="EMBL" id="KPL91634.1"/>
    </source>
</evidence>
<keyword evidence="2" id="KW-1185">Reference proteome</keyword>
<dbReference type="OrthoDB" id="3078526at2"/>
<gene>
    <name evidence="1" type="ORF">SE18_01140</name>
</gene>
<comment type="caution">
    <text evidence="1">The sequence shown here is derived from an EMBL/GenBank/DDBJ whole genome shotgun (WGS) entry which is preliminary data.</text>
</comment>
<dbReference type="Proteomes" id="UP000050277">
    <property type="component" value="Unassembled WGS sequence"/>
</dbReference>
<proteinExistence type="predicted"/>
<organism evidence="1 2">
    <name type="scientific">Herpetosiphon geysericola</name>
    <dbReference type="NCBI Taxonomy" id="70996"/>
    <lineage>
        <taxon>Bacteria</taxon>
        <taxon>Bacillati</taxon>
        <taxon>Chloroflexota</taxon>
        <taxon>Chloroflexia</taxon>
        <taxon>Herpetosiphonales</taxon>
        <taxon>Herpetosiphonaceae</taxon>
        <taxon>Herpetosiphon</taxon>
    </lineage>
</organism>
<dbReference type="EMBL" id="LGKP01000004">
    <property type="protein sequence ID" value="KPL91634.1"/>
    <property type="molecule type" value="Genomic_DNA"/>
</dbReference>
<reference evidence="1 2" key="1">
    <citation type="submission" date="2015-07" db="EMBL/GenBank/DDBJ databases">
        <title>Whole genome sequence of Herpetosiphon geysericola DSM 7119.</title>
        <authorList>
            <person name="Hemp J."/>
            <person name="Ward L.M."/>
            <person name="Pace L.A."/>
            <person name="Fischer W.W."/>
        </authorList>
    </citation>
    <scope>NUCLEOTIDE SEQUENCE [LARGE SCALE GENOMIC DNA]</scope>
    <source>
        <strain evidence="1 2">DSM 7119</strain>
    </source>
</reference>
<dbReference type="AlphaFoldDB" id="A0A0N8GTB5"/>
<protein>
    <submittedName>
        <fullName evidence="1">Uncharacterized protein</fullName>
    </submittedName>
</protein>